<keyword evidence="9 17" id="KW-0067">ATP-binding</keyword>
<dbReference type="STRING" id="263475.AMD00_07325"/>
<feature type="transmembrane region" description="Helical" evidence="19">
    <location>
        <begin position="26"/>
        <end position="44"/>
    </location>
</feature>
<feature type="binding site" evidence="17">
    <location>
        <position position="71"/>
    </location>
    <ligand>
        <name>ATP</name>
        <dbReference type="ChEBI" id="CHEBI:30616"/>
    </ligand>
</feature>
<keyword evidence="8 20" id="KW-0418">Kinase</keyword>
<evidence type="ECO:0000256" key="8">
    <source>
        <dbReference type="ARBA" id="ARBA00022777"/>
    </source>
</evidence>
<evidence type="ECO:0000256" key="3">
    <source>
        <dbReference type="ARBA" id="ARBA00022475"/>
    </source>
</evidence>
<evidence type="ECO:0000256" key="1">
    <source>
        <dbReference type="ARBA" id="ARBA00004651"/>
    </source>
</evidence>
<evidence type="ECO:0000256" key="17">
    <source>
        <dbReference type="PIRSR" id="PIRSR600829-3"/>
    </source>
</evidence>
<feature type="binding site" evidence="18">
    <location>
        <position position="71"/>
    </location>
    <ligand>
        <name>a divalent metal cation</name>
        <dbReference type="ChEBI" id="CHEBI:60240"/>
    </ligand>
</feature>
<evidence type="ECO:0000313" key="21">
    <source>
        <dbReference type="Proteomes" id="UP000036867"/>
    </source>
</evidence>
<keyword evidence="4" id="KW-0444">Lipid biosynthesis</keyword>
<evidence type="ECO:0000256" key="7">
    <source>
        <dbReference type="ARBA" id="ARBA00022741"/>
    </source>
</evidence>
<evidence type="ECO:0000313" key="20">
    <source>
        <dbReference type="EMBL" id="KOO52209.1"/>
    </source>
</evidence>
<evidence type="ECO:0000256" key="9">
    <source>
        <dbReference type="ARBA" id="ARBA00022840"/>
    </source>
</evidence>
<dbReference type="OrthoDB" id="9789934at2"/>
<dbReference type="PANTHER" id="PTHR34299">
    <property type="entry name" value="DIACYLGLYCEROL KINASE"/>
    <property type="match status" value="1"/>
</dbReference>
<evidence type="ECO:0000256" key="16">
    <source>
        <dbReference type="PIRSR" id="PIRSR600829-2"/>
    </source>
</evidence>
<evidence type="ECO:0000256" key="15">
    <source>
        <dbReference type="PIRSR" id="PIRSR600829-1"/>
    </source>
</evidence>
<evidence type="ECO:0000256" key="6">
    <source>
        <dbReference type="ARBA" id="ARBA00022692"/>
    </source>
</evidence>
<comment type="cofactor">
    <cofactor evidence="18">
        <name>Mg(2+)</name>
        <dbReference type="ChEBI" id="CHEBI:18420"/>
    </cofactor>
    <text evidence="18">Mn(2+), Zn(2+), Cd(2+) and Co(2+) support activity to lesser extents.</text>
</comment>
<keyword evidence="3" id="KW-1003">Cell membrane</keyword>
<evidence type="ECO:0000256" key="18">
    <source>
        <dbReference type="PIRSR" id="PIRSR600829-4"/>
    </source>
</evidence>
<dbReference type="EMBL" id="LILB01000001">
    <property type="protein sequence ID" value="KOO52209.1"/>
    <property type="molecule type" value="Genomic_DNA"/>
</dbReference>
<comment type="similarity">
    <text evidence="2">Belongs to the bacterial diacylglycerol kinase family.</text>
</comment>
<keyword evidence="18" id="KW-0479">Metal-binding</keyword>
<keyword evidence="12 19" id="KW-0472">Membrane</keyword>
<dbReference type="GO" id="GO:0005886">
    <property type="term" value="C:plasma membrane"/>
    <property type="evidence" value="ECO:0007669"/>
    <property type="project" value="UniProtKB-SubCell"/>
</dbReference>
<evidence type="ECO:0000256" key="2">
    <source>
        <dbReference type="ARBA" id="ARBA00005967"/>
    </source>
</evidence>
<reference evidence="21" key="1">
    <citation type="submission" date="2015-08" db="EMBL/GenBank/DDBJ databases">
        <title>Fjat-10028 dsm 16317.</title>
        <authorList>
            <person name="Liu B."/>
            <person name="Wang J."/>
            <person name="Zhu Y."/>
            <person name="Liu G."/>
            <person name="Chen Q."/>
            <person name="Chen Z."/>
            <person name="Lan J."/>
            <person name="Che J."/>
            <person name="Ge C."/>
            <person name="Shi H."/>
            <person name="Pan Z."/>
            <person name="Liu X."/>
        </authorList>
    </citation>
    <scope>NUCLEOTIDE SEQUENCE [LARGE SCALE GENOMIC DNA]</scope>
    <source>
        <strain evidence="21">DSM 16317</strain>
    </source>
</reference>
<dbReference type="GO" id="GO:0005524">
    <property type="term" value="F:ATP binding"/>
    <property type="evidence" value="ECO:0007669"/>
    <property type="project" value="UniProtKB-KW"/>
</dbReference>
<keyword evidence="6 19" id="KW-0812">Transmembrane</keyword>
<evidence type="ECO:0000256" key="10">
    <source>
        <dbReference type="ARBA" id="ARBA00022989"/>
    </source>
</evidence>
<comment type="caution">
    <text evidence="20">The sequence shown here is derived from an EMBL/GenBank/DDBJ whole genome shotgun (WGS) entry which is preliminary data.</text>
</comment>
<dbReference type="RefSeq" id="WP_053416383.1">
    <property type="nucleotide sequence ID" value="NZ_LILB01000001.1"/>
</dbReference>
<keyword evidence="5" id="KW-0808">Transferase</keyword>
<keyword evidence="18" id="KW-0460">Magnesium</keyword>
<feature type="active site" description="Proton acceptor" evidence="15">
    <location>
        <position position="64"/>
    </location>
</feature>
<evidence type="ECO:0000256" key="4">
    <source>
        <dbReference type="ARBA" id="ARBA00022516"/>
    </source>
</evidence>
<dbReference type="AlphaFoldDB" id="A0A0M0LMD9"/>
<dbReference type="InterPro" id="IPR033717">
    <property type="entry name" value="UDPK"/>
</dbReference>
<evidence type="ECO:0000256" key="19">
    <source>
        <dbReference type="SAM" id="Phobius"/>
    </source>
</evidence>
<keyword evidence="21" id="KW-1185">Reference proteome</keyword>
<feature type="binding site" evidence="17">
    <location>
        <position position="12"/>
    </location>
    <ligand>
        <name>ATP</name>
        <dbReference type="ChEBI" id="CHEBI:30616"/>
    </ligand>
</feature>
<dbReference type="PROSITE" id="PS01069">
    <property type="entry name" value="DAGK_PROKAR"/>
    <property type="match status" value="1"/>
</dbReference>
<evidence type="ECO:0000256" key="14">
    <source>
        <dbReference type="ARBA" id="ARBA00023264"/>
    </source>
</evidence>
<dbReference type="InterPro" id="IPR000829">
    <property type="entry name" value="DAGK"/>
</dbReference>
<dbReference type="Proteomes" id="UP000036867">
    <property type="component" value="Unassembled WGS sequence"/>
</dbReference>
<feature type="binding site" evidence="16">
    <location>
        <position position="64"/>
    </location>
    <ligand>
        <name>substrate</name>
    </ligand>
</feature>
<dbReference type="Pfam" id="PF01219">
    <property type="entry name" value="DAGK_prokar"/>
    <property type="match status" value="1"/>
</dbReference>
<evidence type="ECO:0000256" key="11">
    <source>
        <dbReference type="ARBA" id="ARBA00023098"/>
    </source>
</evidence>
<dbReference type="GeneID" id="301135912"/>
<dbReference type="GO" id="GO:0016301">
    <property type="term" value="F:kinase activity"/>
    <property type="evidence" value="ECO:0007669"/>
    <property type="project" value="UniProtKB-KW"/>
</dbReference>
<evidence type="ECO:0000256" key="13">
    <source>
        <dbReference type="ARBA" id="ARBA00023209"/>
    </source>
</evidence>
<dbReference type="PANTHER" id="PTHR34299:SF1">
    <property type="entry name" value="DIACYLGLYCEROL KINASE"/>
    <property type="match status" value="1"/>
</dbReference>
<keyword evidence="11" id="KW-0443">Lipid metabolism</keyword>
<keyword evidence="13" id="KW-0594">Phospholipid biosynthesis</keyword>
<evidence type="ECO:0000256" key="5">
    <source>
        <dbReference type="ARBA" id="ARBA00022679"/>
    </source>
</evidence>
<sequence length="117" mass="12968">MNVSKFLKSFQYAFQGIVYAFREQNFRFHLLAAIIAIIAGLLTGLSQTEWLVIIIVIAIMLTLEMINTAIERVVDLTTSEIHPLAKQSKDLAAGAVLVFACASAIIGILIFLPKWMN</sequence>
<feature type="binding site" evidence="17">
    <location>
        <begin position="80"/>
        <end position="82"/>
    </location>
    <ligand>
        <name>ATP</name>
        <dbReference type="ChEBI" id="CHEBI:30616"/>
    </ligand>
</feature>
<keyword evidence="7 17" id="KW-0547">Nucleotide-binding</keyword>
<feature type="binding site" evidence="17">
    <location>
        <begin position="89"/>
        <end position="90"/>
    </location>
    <ligand>
        <name>ATP</name>
        <dbReference type="ChEBI" id="CHEBI:30616"/>
    </ligand>
</feature>
<organism evidence="20 21">
    <name type="scientific">Viridibacillus arvi</name>
    <dbReference type="NCBI Taxonomy" id="263475"/>
    <lineage>
        <taxon>Bacteria</taxon>
        <taxon>Bacillati</taxon>
        <taxon>Bacillota</taxon>
        <taxon>Bacilli</taxon>
        <taxon>Bacillales</taxon>
        <taxon>Caryophanaceae</taxon>
        <taxon>Viridibacillus</taxon>
    </lineage>
</organism>
<dbReference type="GO" id="GO:0008654">
    <property type="term" value="P:phospholipid biosynthetic process"/>
    <property type="evidence" value="ECO:0007669"/>
    <property type="project" value="UniProtKB-KW"/>
</dbReference>
<name>A0A0M0LMD9_9BACL</name>
<comment type="subcellular location">
    <subcellularLocation>
        <location evidence="1">Cell membrane</location>
        <topology evidence="1">Multi-pass membrane protein</topology>
    </subcellularLocation>
</comment>
<dbReference type="Gene3D" id="1.10.287.3610">
    <property type="match status" value="1"/>
</dbReference>
<dbReference type="InterPro" id="IPR036945">
    <property type="entry name" value="DAGK_sf"/>
</dbReference>
<evidence type="ECO:0000256" key="12">
    <source>
        <dbReference type="ARBA" id="ARBA00023136"/>
    </source>
</evidence>
<accession>A0A0M0LMD9</accession>
<keyword evidence="14" id="KW-1208">Phospholipid metabolism</keyword>
<keyword evidence="10 19" id="KW-1133">Transmembrane helix</keyword>
<protein>
    <submittedName>
        <fullName evidence="20">UDP kinase</fullName>
    </submittedName>
</protein>
<dbReference type="CDD" id="cd14265">
    <property type="entry name" value="UDPK_IM_like"/>
    <property type="match status" value="1"/>
</dbReference>
<feature type="transmembrane region" description="Helical" evidence="19">
    <location>
        <begin position="91"/>
        <end position="112"/>
    </location>
</feature>
<dbReference type="GO" id="GO:0046872">
    <property type="term" value="F:metal ion binding"/>
    <property type="evidence" value="ECO:0007669"/>
    <property type="project" value="UniProtKB-KW"/>
</dbReference>
<proteinExistence type="inferred from homology"/>
<feature type="transmembrane region" description="Helical" evidence="19">
    <location>
        <begin position="50"/>
        <end position="70"/>
    </location>
</feature>
<dbReference type="PATRIC" id="fig|263475.3.peg.1918"/>
<gene>
    <name evidence="20" type="ORF">AMD00_07325</name>
</gene>